<keyword evidence="4" id="KW-0805">Transcription regulation</keyword>
<dbReference type="GO" id="GO:0045944">
    <property type="term" value="P:positive regulation of transcription by RNA polymerase II"/>
    <property type="evidence" value="ECO:0007669"/>
    <property type="project" value="TreeGrafter"/>
</dbReference>
<evidence type="ECO:0000256" key="8">
    <source>
        <dbReference type="ARBA" id="ARBA00023242"/>
    </source>
</evidence>
<name>A0A7R9QRY9_9ACAR</name>
<feature type="non-terminal residue" evidence="10">
    <location>
        <position position="275"/>
    </location>
</feature>
<keyword evidence="3" id="KW-0862">Zinc</keyword>
<dbReference type="PANTHER" id="PTHR24082:SF283">
    <property type="entry name" value="NUCLEAR HORMONE RECEPTOR HR96"/>
    <property type="match status" value="1"/>
</dbReference>
<evidence type="ECO:0000259" key="9">
    <source>
        <dbReference type="PROSITE" id="PS51030"/>
    </source>
</evidence>
<dbReference type="PROSITE" id="PS51030">
    <property type="entry name" value="NUCLEAR_REC_DBD_2"/>
    <property type="match status" value="1"/>
</dbReference>
<evidence type="ECO:0000313" key="11">
    <source>
        <dbReference type="Proteomes" id="UP000728032"/>
    </source>
</evidence>
<dbReference type="InterPro" id="IPR050234">
    <property type="entry name" value="Nuclear_hormone_rcpt_NR1"/>
</dbReference>
<dbReference type="OrthoDB" id="7255004at2759"/>
<evidence type="ECO:0000256" key="2">
    <source>
        <dbReference type="ARBA" id="ARBA00022771"/>
    </source>
</evidence>
<dbReference type="InterPro" id="IPR035500">
    <property type="entry name" value="NHR-like_dom_sf"/>
</dbReference>
<dbReference type="AlphaFoldDB" id="A0A7R9QRY9"/>
<gene>
    <name evidence="10" type="ORF">ONB1V03_LOCUS11207</name>
</gene>
<dbReference type="GO" id="GO:0004879">
    <property type="term" value="F:nuclear receptor activity"/>
    <property type="evidence" value="ECO:0007669"/>
    <property type="project" value="TreeGrafter"/>
</dbReference>
<keyword evidence="2" id="KW-0863">Zinc-finger</keyword>
<dbReference type="InterPro" id="IPR001628">
    <property type="entry name" value="Znf_hrmn_rcpt"/>
</dbReference>
<dbReference type="PANTHER" id="PTHR24082">
    <property type="entry name" value="NUCLEAR HORMONE RECEPTOR"/>
    <property type="match status" value="1"/>
</dbReference>
<keyword evidence="6" id="KW-0804">Transcription</keyword>
<dbReference type="InterPro" id="IPR013088">
    <property type="entry name" value="Znf_NHR/GATA"/>
</dbReference>
<keyword evidence="8" id="KW-0539">Nucleus</keyword>
<dbReference type="EMBL" id="OC922996">
    <property type="protein sequence ID" value="CAD7654560.1"/>
    <property type="molecule type" value="Genomic_DNA"/>
</dbReference>
<protein>
    <recommendedName>
        <fullName evidence="9">Nuclear receptor domain-containing protein</fullName>
    </recommendedName>
</protein>
<evidence type="ECO:0000256" key="3">
    <source>
        <dbReference type="ARBA" id="ARBA00022833"/>
    </source>
</evidence>
<dbReference type="GO" id="GO:0000122">
    <property type="term" value="P:negative regulation of transcription by RNA polymerase II"/>
    <property type="evidence" value="ECO:0007669"/>
    <property type="project" value="TreeGrafter"/>
</dbReference>
<keyword evidence="7" id="KW-0675">Receptor</keyword>
<keyword evidence="11" id="KW-1185">Reference proteome</keyword>
<dbReference type="GO" id="GO:0030154">
    <property type="term" value="P:cell differentiation"/>
    <property type="evidence" value="ECO:0007669"/>
    <property type="project" value="TreeGrafter"/>
</dbReference>
<dbReference type="Pfam" id="PF00105">
    <property type="entry name" value="zf-C4"/>
    <property type="match status" value="1"/>
</dbReference>
<keyword evidence="1" id="KW-0479">Metal-binding</keyword>
<evidence type="ECO:0000256" key="7">
    <source>
        <dbReference type="ARBA" id="ARBA00023170"/>
    </source>
</evidence>
<dbReference type="Gene3D" id="1.10.565.10">
    <property type="entry name" value="Retinoid X Receptor"/>
    <property type="match status" value="1"/>
</dbReference>
<evidence type="ECO:0000256" key="5">
    <source>
        <dbReference type="ARBA" id="ARBA00023125"/>
    </source>
</evidence>
<feature type="domain" description="Nuclear receptor" evidence="9">
    <location>
        <begin position="6"/>
        <end position="84"/>
    </location>
</feature>
<dbReference type="Gene3D" id="3.30.50.10">
    <property type="entry name" value="Erythroid Transcription Factor GATA-1, subunit A"/>
    <property type="match status" value="1"/>
</dbReference>
<sequence length="275" mass="32210">MSETQNKICVICGAKSNGYHFDVISCESCKSFFRRNALRNMDLFQCFFGGNCEIHYQNKNRKLCKKCRLKKCFKMGMESKLIYSDKQKELRRALIENNKKRKNQMIAHKKRLVSSDEKSQDITNSCDNLEINTFNTQVSAEENIQTDNNNNEIIENNLNHSLMPIVNPVSDYSVYFNELEDNKLSELLNALKHLEKSVDIISQTFVDTFRKAFAILQSKVEIEAQNIVKMSKCLDTFNNICESDQKILIKHSAIEINILRMLPYFNYEYEYWNII</sequence>
<dbReference type="GO" id="GO:0008270">
    <property type="term" value="F:zinc ion binding"/>
    <property type="evidence" value="ECO:0007669"/>
    <property type="project" value="UniProtKB-KW"/>
</dbReference>
<dbReference type="PROSITE" id="PS00031">
    <property type="entry name" value="NUCLEAR_REC_DBD_1"/>
    <property type="match status" value="1"/>
</dbReference>
<accession>A0A7R9QRY9</accession>
<proteinExistence type="predicted"/>
<dbReference type="SUPFAM" id="SSF57716">
    <property type="entry name" value="Glucocorticoid receptor-like (DNA-binding domain)"/>
    <property type="match status" value="1"/>
</dbReference>
<dbReference type="GO" id="GO:0000978">
    <property type="term" value="F:RNA polymerase II cis-regulatory region sequence-specific DNA binding"/>
    <property type="evidence" value="ECO:0007669"/>
    <property type="project" value="TreeGrafter"/>
</dbReference>
<dbReference type="SUPFAM" id="SSF48508">
    <property type="entry name" value="Nuclear receptor ligand-binding domain"/>
    <property type="match status" value="1"/>
</dbReference>
<evidence type="ECO:0000256" key="1">
    <source>
        <dbReference type="ARBA" id="ARBA00022723"/>
    </source>
</evidence>
<dbReference type="Proteomes" id="UP000728032">
    <property type="component" value="Unassembled WGS sequence"/>
</dbReference>
<evidence type="ECO:0000256" key="4">
    <source>
        <dbReference type="ARBA" id="ARBA00023015"/>
    </source>
</evidence>
<evidence type="ECO:0000313" key="10">
    <source>
        <dbReference type="EMBL" id="CAD7654560.1"/>
    </source>
</evidence>
<keyword evidence="5" id="KW-0238">DNA-binding</keyword>
<dbReference type="SMART" id="SM00399">
    <property type="entry name" value="ZnF_C4"/>
    <property type="match status" value="1"/>
</dbReference>
<evidence type="ECO:0000256" key="6">
    <source>
        <dbReference type="ARBA" id="ARBA00023163"/>
    </source>
</evidence>
<dbReference type="PRINTS" id="PR00047">
    <property type="entry name" value="STROIDFINGER"/>
</dbReference>
<reference evidence="10" key="1">
    <citation type="submission" date="2020-11" db="EMBL/GenBank/DDBJ databases">
        <authorList>
            <person name="Tran Van P."/>
        </authorList>
    </citation>
    <scope>NUCLEOTIDE SEQUENCE</scope>
</reference>
<dbReference type="EMBL" id="CAJPVJ010008171">
    <property type="protein sequence ID" value="CAG2171747.1"/>
    <property type="molecule type" value="Genomic_DNA"/>
</dbReference>
<organism evidence="10">
    <name type="scientific">Oppiella nova</name>
    <dbReference type="NCBI Taxonomy" id="334625"/>
    <lineage>
        <taxon>Eukaryota</taxon>
        <taxon>Metazoa</taxon>
        <taxon>Ecdysozoa</taxon>
        <taxon>Arthropoda</taxon>
        <taxon>Chelicerata</taxon>
        <taxon>Arachnida</taxon>
        <taxon>Acari</taxon>
        <taxon>Acariformes</taxon>
        <taxon>Sarcoptiformes</taxon>
        <taxon>Oribatida</taxon>
        <taxon>Brachypylina</taxon>
        <taxon>Oppioidea</taxon>
        <taxon>Oppiidae</taxon>
        <taxon>Oppiella</taxon>
    </lineage>
</organism>